<evidence type="ECO:0000256" key="2">
    <source>
        <dbReference type="ARBA" id="ARBA00009765"/>
    </source>
</evidence>
<evidence type="ECO:0000256" key="6">
    <source>
        <dbReference type="ARBA" id="ARBA00022989"/>
    </source>
</evidence>
<dbReference type="PANTHER" id="PTHR46494:SF1">
    <property type="entry name" value="CORA FAMILY METAL ION TRANSPORTER (EUROFUNG)"/>
    <property type="match status" value="1"/>
</dbReference>
<keyword evidence="6 9" id="KW-1133">Transmembrane helix</keyword>
<evidence type="ECO:0000256" key="4">
    <source>
        <dbReference type="ARBA" id="ARBA00022475"/>
    </source>
</evidence>
<feature type="transmembrane region" description="Helical" evidence="9">
    <location>
        <begin position="281"/>
        <end position="301"/>
    </location>
</feature>
<dbReference type="Pfam" id="PF01544">
    <property type="entry name" value="CorA"/>
    <property type="match status" value="1"/>
</dbReference>
<keyword evidence="5 9" id="KW-0812">Transmembrane</keyword>
<evidence type="ECO:0000256" key="3">
    <source>
        <dbReference type="ARBA" id="ARBA00022448"/>
    </source>
</evidence>
<evidence type="ECO:0000256" key="9">
    <source>
        <dbReference type="SAM" id="Phobius"/>
    </source>
</evidence>
<proteinExistence type="inferred from homology"/>
<name>A0ABR6WYE0_9FIRM</name>
<evidence type="ECO:0000313" key="10">
    <source>
        <dbReference type="EMBL" id="MBC3805276.1"/>
    </source>
</evidence>
<keyword evidence="11" id="KW-1185">Reference proteome</keyword>
<comment type="caution">
    <text evidence="10">The sequence shown here is derived from an EMBL/GenBank/DDBJ whole genome shotgun (WGS) entry which is preliminary data.</text>
</comment>
<dbReference type="RefSeq" id="WP_186843161.1">
    <property type="nucleotide sequence ID" value="NZ_WJBC01000023.1"/>
</dbReference>
<dbReference type="Proteomes" id="UP000603234">
    <property type="component" value="Unassembled WGS sequence"/>
</dbReference>
<dbReference type="SUPFAM" id="SSF144083">
    <property type="entry name" value="Magnesium transport protein CorA, transmembrane region"/>
    <property type="match status" value="1"/>
</dbReference>
<dbReference type="Gene3D" id="1.20.58.340">
    <property type="entry name" value="Magnesium transport protein CorA, transmembrane region"/>
    <property type="match status" value="2"/>
</dbReference>
<sequence>MLVYLLDDNTLKIDSFEQVLNDQSQTHLCILDFDTLPAVYLQLGISQKIFDECMREGNSKFEGYDGFDFITLMIPETIRQNKKPEHTCIYFRENLLLFITDRSEFINDIITSSLSEEIKIPSLGRFFHLFFEALTFDDRLVLEGIEEEISNLEEELIVSIKDDFVDSLVVFRRKLLGLKQYYEQLLEISEAIEENENSLFNDEKLRYFKILTKRINRLYMSVLNLRDYVTQVREAYQAQLDISLNYVMKIFTVITSIFLPLTLIVGWYGMNIMMPEFHWTYGYPFVIVLSITVAIGTLIYFKKNKWF</sequence>
<gene>
    <name evidence="10" type="ORF">GH808_12690</name>
</gene>
<keyword evidence="8" id="KW-0175">Coiled coil</keyword>
<feature type="transmembrane region" description="Helical" evidence="9">
    <location>
        <begin position="246"/>
        <end position="269"/>
    </location>
</feature>
<dbReference type="CDD" id="cd12826">
    <property type="entry name" value="EcCorA_ZntB-like_u1"/>
    <property type="match status" value="1"/>
</dbReference>
<evidence type="ECO:0000256" key="5">
    <source>
        <dbReference type="ARBA" id="ARBA00022692"/>
    </source>
</evidence>
<keyword evidence="7 9" id="KW-0472">Membrane</keyword>
<organism evidence="10 11">
    <name type="scientific">Acetobacterium fimetarium</name>
    <dbReference type="NCBI Taxonomy" id="52691"/>
    <lineage>
        <taxon>Bacteria</taxon>
        <taxon>Bacillati</taxon>
        <taxon>Bacillota</taxon>
        <taxon>Clostridia</taxon>
        <taxon>Eubacteriales</taxon>
        <taxon>Eubacteriaceae</taxon>
        <taxon>Acetobacterium</taxon>
    </lineage>
</organism>
<evidence type="ECO:0000256" key="1">
    <source>
        <dbReference type="ARBA" id="ARBA00004651"/>
    </source>
</evidence>
<feature type="coiled-coil region" evidence="8">
    <location>
        <begin position="142"/>
        <end position="198"/>
    </location>
</feature>
<dbReference type="SUPFAM" id="SSF143865">
    <property type="entry name" value="CorA soluble domain-like"/>
    <property type="match status" value="1"/>
</dbReference>
<protein>
    <submittedName>
        <fullName evidence="10">Magnesium transporter</fullName>
    </submittedName>
</protein>
<dbReference type="PANTHER" id="PTHR46494">
    <property type="entry name" value="CORA FAMILY METAL ION TRANSPORTER (EUROFUNG)"/>
    <property type="match status" value="1"/>
</dbReference>
<evidence type="ECO:0000313" key="11">
    <source>
        <dbReference type="Proteomes" id="UP000603234"/>
    </source>
</evidence>
<dbReference type="EMBL" id="WJBC01000023">
    <property type="protein sequence ID" value="MBC3805276.1"/>
    <property type="molecule type" value="Genomic_DNA"/>
</dbReference>
<comment type="similarity">
    <text evidence="2">Belongs to the CorA metal ion transporter (MIT) (TC 1.A.35) family.</text>
</comment>
<dbReference type="InterPro" id="IPR002523">
    <property type="entry name" value="MgTranspt_CorA/ZnTranspt_ZntB"/>
</dbReference>
<keyword evidence="4" id="KW-1003">Cell membrane</keyword>
<reference evidence="10 11" key="1">
    <citation type="journal article" date="2020" name="mSystems">
        <title>Defining Genomic and Predicted Metabolic Features of the Acetobacterium Genus.</title>
        <authorList>
            <person name="Ross D.E."/>
            <person name="Marshall C.W."/>
            <person name="Gulliver D."/>
            <person name="May H.D."/>
            <person name="Norman R.S."/>
        </authorList>
    </citation>
    <scope>NUCLEOTIDE SEQUENCE [LARGE SCALE GENOMIC DNA]</scope>
    <source>
        <strain evidence="10 11">DSM 8238</strain>
    </source>
</reference>
<keyword evidence="3" id="KW-0813">Transport</keyword>
<evidence type="ECO:0000256" key="8">
    <source>
        <dbReference type="SAM" id="Coils"/>
    </source>
</evidence>
<dbReference type="InterPro" id="IPR045861">
    <property type="entry name" value="CorA_cytoplasmic_dom"/>
</dbReference>
<evidence type="ECO:0000256" key="7">
    <source>
        <dbReference type="ARBA" id="ARBA00023136"/>
    </source>
</evidence>
<accession>A0ABR6WYE0</accession>
<comment type="subcellular location">
    <subcellularLocation>
        <location evidence="1">Cell membrane</location>
        <topology evidence="1">Multi-pass membrane protein</topology>
    </subcellularLocation>
</comment>
<dbReference type="InterPro" id="IPR045863">
    <property type="entry name" value="CorA_TM1_TM2"/>
</dbReference>